<feature type="domain" description="Glycosyl transferase family 1" evidence="1">
    <location>
        <begin position="189"/>
        <end position="353"/>
    </location>
</feature>
<gene>
    <name evidence="3" type="ORF">H9789_05460</name>
</gene>
<dbReference type="InterPro" id="IPR001296">
    <property type="entry name" value="Glyco_trans_1"/>
</dbReference>
<accession>A0A9E2L606</accession>
<sequence length="382" mass="43875">MYGIFNDCFPPVMDGVSVATRNYAYWLHQKGEQVCVVTPSADQYEDQEPFPVLRYCSIPLIFRNPYRMGLPQFDRHIRKALNEMPFSLVHAHCPFSSGKLALQQARMRHIPMVATFHSKYRADFERCMPIKAVVDYLIRDVVDFYNQADEVWIPQASVEETLREYGYRGKIEVVDNGNDFAGTYSDEEREQVRQQLGLKADEPLLLFVGQHIYEKNLEFLLRSVALLKDMPFRMFFIGTGYAASALQDLARHLGLAEQVSFLGRILEREQLRRYYLAADLFLFPSRYDNAPLVVREAAALHTPSLMLEGSTASAVIRNGENGFLTSENTEEYAGRIRSVLKDPDLLRRVAQGASDSLARSWEDIAGEVADRYRNLINRYSRK</sequence>
<name>A0A9E2L606_9BACT</name>
<evidence type="ECO:0000313" key="4">
    <source>
        <dbReference type="Proteomes" id="UP000823865"/>
    </source>
</evidence>
<protein>
    <submittedName>
        <fullName evidence="3">Glycosyltransferase</fullName>
        <ecNumber evidence="3">2.4.-.-</ecNumber>
    </submittedName>
</protein>
<dbReference type="PANTHER" id="PTHR45947:SF3">
    <property type="entry name" value="SULFOQUINOVOSYL TRANSFERASE SQD2"/>
    <property type="match status" value="1"/>
</dbReference>
<organism evidence="3 4">
    <name type="scientific">Candidatus Paraprevotella stercoravium</name>
    <dbReference type="NCBI Taxonomy" id="2838725"/>
    <lineage>
        <taxon>Bacteria</taxon>
        <taxon>Pseudomonadati</taxon>
        <taxon>Bacteroidota</taxon>
        <taxon>Bacteroidia</taxon>
        <taxon>Bacteroidales</taxon>
        <taxon>Prevotellaceae</taxon>
        <taxon>Paraprevotella</taxon>
    </lineage>
</organism>
<dbReference type="InterPro" id="IPR050194">
    <property type="entry name" value="Glycosyltransferase_grp1"/>
</dbReference>
<dbReference type="GO" id="GO:0016757">
    <property type="term" value="F:glycosyltransferase activity"/>
    <property type="evidence" value="ECO:0007669"/>
    <property type="project" value="UniProtKB-KW"/>
</dbReference>
<proteinExistence type="predicted"/>
<keyword evidence="3" id="KW-0328">Glycosyltransferase</keyword>
<dbReference type="Pfam" id="PF13439">
    <property type="entry name" value="Glyco_transf_4"/>
    <property type="match status" value="1"/>
</dbReference>
<dbReference type="InterPro" id="IPR028098">
    <property type="entry name" value="Glyco_trans_4-like_N"/>
</dbReference>
<keyword evidence="3" id="KW-0808">Transferase</keyword>
<dbReference type="AlphaFoldDB" id="A0A9E2L606"/>
<evidence type="ECO:0000313" key="3">
    <source>
        <dbReference type="EMBL" id="MBU3853254.1"/>
    </source>
</evidence>
<evidence type="ECO:0000259" key="2">
    <source>
        <dbReference type="Pfam" id="PF13439"/>
    </source>
</evidence>
<dbReference type="Proteomes" id="UP000823865">
    <property type="component" value="Unassembled WGS sequence"/>
</dbReference>
<dbReference type="Pfam" id="PF00534">
    <property type="entry name" value="Glycos_transf_1"/>
    <property type="match status" value="1"/>
</dbReference>
<comment type="caution">
    <text evidence="3">The sequence shown here is derived from an EMBL/GenBank/DDBJ whole genome shotgun (WGS) entry which is preliminary data.</text>
</comment>
<dbReference type="EMBL" id="JAHLFU010000106">
    <property type="protein sequence ID" value="MBU3853254.1"/>
    <property type="molecule type" value="Genomic_DNA"/>
</dbReference>
<reference evidence="3" key="2">
    <citation type="submission" date="2021-04" db="EMBL/GenBank/DDBJ databases">
        <authorList>
            <person name="Gilroy R."/>
        </authorList>
    </citation>
    <scope>NUCLEOTIDE SEQUENCE</scope>
    <source>
        <strain evidence="3">G3-2149</strain>
    </source>
</reference>
<reference evidence="3" key="1">
    <citation type="journal article" date="2021" name="PeerJ">
        <title>Extensive microbial diversity within the chicken gut microbiome revealed by metagenomics and culture.</title>
        <authorList>
            <person name="Gilroy R."/>
            <person name="Ravi A."/>
            <person name="Getino M."/>
            <person name="Pursley I."/>
            <person name="Horton D.L."/>
            <person name="Alikhan N.F."/>
            <person name="Baker D."/>
            <person name="Gharbi K."/>
            <person name="Hall N."/>
            <person name="Watson M."/>
            <person name="Adriaenssens E.M."/>
            <person name="Foster-Nyarko E."/>
            <person name="Jarju S."/>
            <person name="Secka A."/>
            <person name="Antonio M."/>
            <person name="Oren A."/>
            <person name="Chaudhuri R.R."/>
            <person name="La Ragione R."/>
            <person name="Hildebrand F."/>
            <person name="Pallen M.J."/>
        </authorList>
    </citation>
    <scope>NUCLEOTIDE SEQUENCE</scope>
    <source>
        <strain evidence="3">G3-2149</strain>
    </source>
</reference>
<dbReference type="Gene3D" id="3.40.50.2000">
    <property type="entry name" value="Glycogen Phosphorylase B"/>
    <property type="match status" value="2"/>
</dbReference>
<dbReference type="PANTHER" id="PTHR45947">
    <property type="entry name" value="SULFOQUINOVOSYL TRANSFERASE SQD2"/>
    <property type="match status" value="1"/>
</dbReference>
<dbReference type="EC" id="2.4.-.-" evidence="3"/>
<feature type="domain" description="Glycosyltransferase subfamily 4-like N-terminal" evidence="2">
    <location>
        <begin position="14"/>
        <end position="179"/>
    </location>
</feature>
<evidence type="ECO:0000259" key="1">
    <source>
        <dbReference type="Pfam" id="PF00534"/>
    </source>
</evidence>
<dbReference type="SUPFAM" id="SSF53756">
    <property type="entry name" value="UDP-Glycosyltransferase/glycogen phosphorylase"/>
    <property type="match status" value="1"/>
</dbReference>